<gene>
    <name evidence="7" type="ORF">JNW91_01670</name>
</gene>
<evidence type="ECO:0000256" key="5">
    <source>
        <dbReference type="ARBA" id="ARBA00023136"/>
    </source>
</evidence>
<dbReference type="EMBL" id="JAEVHM010000003">
    <property type="protein sequence ID" value="MBM0230699.1"/>
    <property type="molecule type" value="Genomic_DNA"/>
</dbReference>
<proteinExistence type="predicted"/>
<evidence type="ECO:0000256" key="6">
    <source>
        <dbReference type="SAM" id="Phobius"/>
    </source>
</evidence>
<feature type="transmembrane region" description="Helical" evidence="6">
    <location>
        <begin position="262"/>
        <end position="285"/>
    </location>
</feature>
<evidence type="ECO:0000313" key="8">
    <source>
        <dbReference type="Proteomes" id="UP000601027"/>
    </source>
</evidence>
<feature type="transmembrane region" description="Helical" evidence="6">
    <location>
        <begin position="379"/>
        <end position="399"/>
    </location>
</feature>
<dbReference type="Gene3D" id="1.20.1250.20">
    <property type="entry name" value="MFS general substrate transporter like domains"/>
    <property type="match status" value="1"/>
</dbReference>
<sequence>MKDSTAADSWARRTFAPLRDRRFRLYWTGLSVSQLGNAVSAIALTLGIIGATGSAADLGIVLGAAALAELSMTLIGGVWADRLPRQKIMMAADALRAAAQVIVAIELFSGHPDIAHIAVASALAGGALGVYLPAASGIVPATVDREHLQQANALASLARRSAFLLGPVIGTTLVVTVGAGWALLFDALTFAVNLTLLSLLRIPHISRERSTFVSDLIQGWRAVSSRTWLWANLIVYCIWNLMRCFYFVVGPMVIISGHHGEMGWATIVQGGAIGALAGALIGLNVRPRRPLVVSNLANSLGALPLIMIAVGAPVLVIAVSAGLMSLVLGLGSIWSTTLQQHIPSSEISRVFSYDWMVSVALIPLGMAAAGPVAEVIGERLSLLGAGAAILVASLGVLAVRQVRELAPHPETSVREDAVVGGH</sequence>
<dbReference type="SUPFAM" id="SSF103473">
    <property type="entry name" value="MFS general substrate transporter"/>
    <property type="match status" value="1"/>
</dbReference>
<dbReference type="Proteomes" id="UP000601027">
    <property type="component" value="Unassembled WGS sequence"/>
</dbReference>
<accession>A0ABS1XN60</accession>
<dbReference type="InterPro" id="IPR011701">
    <property type="entry name" value="MFS"/>
</dbReference>
<evidence type="ECO:0000256" key="2">
    <source>
        <dbReference type="ARBA" id="ARBA00022475"/>
    </source>
</evidence>
<reference evidence="7 8" key="1">
    <citation type="submission" date="2021-01" db="EMBL/GenBank/DDBJ databases">
        <title>Draft genome sequence of Micromonospora sp. strain STR1_7.</title>
        <authorList>
            <person name="Karlyshev A."/>
            <person name="Jawad R."/>
        </authorList>
    </citation>
    <scope>NUCLEOTIDE SEQUENCE [LARGE SCALE GENOMIC DNA]</scope>
    <source>
        <strain evidence="7 8">STR1-7</strain>
    </source>
</reference>
<evidence type="ECO:0000256" key="1">
    <source>
        <dbReference type="ARBA" id="ARBA00004651"/>
    </source>
</evidence>
<dbReference type="RefSeq" id="WP_203173186.1">
    <property type="nucleotide sequence ID" value="NZ_JAEVHM010000003.1"/>
</dbReference>
<comment type="caution">
    <text evidence="7">The sequence shown here is derived from an EMBL/GenBank/DDBJ whole genome shotgun (WGS) entry which is preliminary data.</text>
</comment>
<keyword evidence="8" id="KW-1185">Reference proteome</keyword>
<dbReference type="InterPro" id="IPR036259">
    <property type="entry name" value="MFS_trans_sf"/>
</dbReference>
<comment type="subcellular location">
    <subcellularLocation>
        <location evidence="1">Cell membrane</location>
        <topology evidence="1">Multi-pass membrane protein</topology>
    </subcellularLocation>
</comment>
<feature type="transmembrane region" description="Helical" evidence="6">
    <location>
        <begin position="233"/>
        <end position="255"/>
    </location>
</feature>
<keyword evidence="2" id="KW-1003">Cell membrane</keyword>
<evidence type="ECO:0000256" key="3">
    <source>
        <dbReference type="ARBA" id="ARBA00022692"/>
    </source>
</evidence>
<dbReference type="CDD" id="cd06173">
    <property type="entry name" value="MFS_MefA_like"/>
    <property type="match status" value="1"/>
</dbReference>
<keyword evidence="4 6" id="KW-1133">Transmembrane helix</keyword>
<protein>
    <submittedName>
        <fullName evidence="7">MFS transporter</fullName>
    </submittedName>
</protein>
<evidence type="ECO:0000256" key="4">
    <source>
        <dbReference type="ARBA" id="ARBA00022989"/>
    </source>
</evidence>
<feature type="transmembrane region" description="Helical" evidence="6">
    <location>
        <begin position="25"/>
        <end position="52"/>
    </location>
</feature>
<keyword evidence="3 6" id="KW-0812">Transmembrane</keyword>
<feature type="transmembrane region" description="Helical" evidence="6">
    <location>
        <begin position="305"/>
        <end position="334"/>
    </location>
</feature>
<dbReference type="PANTHER" id="PTHR23513">
    <property type="entry name" value="INTEGRAL MEMBRANE EFFLUX PROTEIN-RELATED"/>
    <property type="match status" value="1"/>
</dbReference>
<feature type="transmembrane region" description="Helical" evidence="6">
    <location>
        <begin position="355"/>
        <end position="373"/>
    </location>
</feature>
<evidence type="ECO:0000313" key="7">
    <source>
        <dbReference type="EMBL" id="MBM0230699.1"/>
    </source>
</evidence>
<organism evidence="7 8">
    <name type="scientific">Micromonospora parastrephiae</name>
    <dbReference type="NCBI Taxonomy" id="2806101"/>
    <lineage>
        <taxon>Bacteria</taxon>
        <taxon>Bacillati</taxon>
        <taxon>Actinomycetota</taxon>
        <taxon>Actinomycetes</taxon>
        <taxon>Micromonosporales</taxon>
        <taxon>Micromonosporaceae</taxon>
        <taxon>Micromonospora</taxon>
    </lineage>
</organism>
<feature type="transmembrane region" description="Helical" evidence="6">
    <location>
        <begin position="58"/>
        <end position="80"/>
    </location>
</feature>
<dbReference type="PANTHER" id="PTHR23513:SF11">
    <property type="entry name" value="STAPHYLOFERRIN A TRANSPORTER"/>
    <property type="match status" value="1"/>
</dbReference>
<dbReference type="Pfam" id="PF07690">
    <property type="entry name" value="MFS_1"/>
    <property type="match status" value="1"/>
</dbReference>
<name>A0ABS1XN60_9ACTN</name>
<keyword evidence="5 6" id="KW-0472">Membrane</keyword>
<feature type="transmembrane region" description="Helical" evidence="6">
    <location>
        <begin position="162"/>
        <end position="184"/>
    </location>
</feature>